<dbReference type="InterPro" id="IPR043128">
    <property type="entry name" value="Rev_trsase/Diguanyl_cyclase"/>
</dbReference>
<dbReference type="InterPro" id="IPR021109">
    <property type="entry name" value="Peptidase_aspartic_dom_sf"/>
</dbReference>
<evidence type="ECO:0000259" key="1">
    <source>
        <dbReference type="PROSITE" id="PS50994"/>
    </source>
</evidence>
<evidence type="ECO:0000313" key="2">
    <source>
        <dbReference type="EMBL" id="GJS98675.1"/>
    </source>
</evidence>
<dbReference type="SUPFAM" id="SSF53098">
    <property type="entry name" value="Ribonuclease H-like"/>
    <property type="match status" value="1"/>
</dbReference>
<accession>A0ABQ5A8M6</accession>
<feature type="domain" description="Integrase catalytic" evidence="1">
    <location>
        <begin position="394"/>
        <end position="568"/>
    </location>
</feature>
<reference evidence="2" key="2">
    <citation type="submission" date="2022-01" db="EMBL/GenBank/DDBJ databases">
        <authorList>
            <person name="Yamashiro T."/>
            <person name="Shiraishi A."/>
            <person name="Satake H."/>
            <person name="Nakayama K."/>
        </authorList>
    </citation>
    <scope>NUCLEOTIDE SEQUENCE</scope>
</reference>
<dbReference type="SUPFAM" id="SSF56672">
    <property type="entry name" value="DNA/RNA polymerases"/>
    <property type="match status" value="1"/>
</dbReference>
<dbReference type="PANTHER" id="PTHR33067:SF9">
    <property type="entry name" value="RNA-DIRECTED DNA POLYMERASE"/>
    <property type="match status" value="1"/>
</dbReference>
<keyword evidence="2" id="KW-0695">RNA-directed DNA polymerase</keyword>
<dbReference type="InterPro" id="IPR012337">
    <property type="entry name" value="RNaseH-like_sf"/>
</dbReference>
<dbReference type="Gene3D" id="3.10.10.10">
    <property type="entry name" value="HIV Type 1 Reverse Transcriptase, subunit A, domain 1"/>
    <property type="match status" value="2"/>
</dbReference>
<dbReference type="InterPro" id="IPR036397">
    <property type="entry name" value="RNaseH_sf"/>
</dbReference>
<gene>
    <name evidence="2" type="ORF">Tco_0819845</name>
</gene>
<dbReference type="Gene3D" id="3.30.70.270">
    <property type="match status" value="1"/>
</dbReference>
<dbReference type="PROSITE" id="PS50994">
    <property type="entry name" value="INTEGRASE"/>
    <property type="match status" value="1"/>
</dbReference>
<keyword evidence="2" id="KW-0548">Nucleotidyltransferase</keyword>
<protein>
    <submittedName>
        <fullName evidence="2">Reverse transcriptase domain-containing protein</fullName>
    </submittedName>
</protein>
<organism evidence="2 3">
    <name type="scientific">Tanacetum coccineum</name>
    <dbReference type="NCBI Taxonomy" id="301880"/>
    <lineage>
        <taxon>Eukaryota</taxon>
        <taxon>Viridiplantae</taxon>
        <taxon>Streptophyta</taxon>
        <taxon>Embryophyta</taxon>
        <taxon>Tracheophyta</taxon>
        <taxon>Spermatophyta</taxon>
        <taxon>Magnoliopsida</taxon>
        <taxon>eudicotyledons</taxon>
        <taxon>Gunneridae</taxon>
        <taxon>Pentapetalae</taxon>
        <taxon>asterids</taxon>
        <taxon>campanulids</taxon>
        <taxon>Asterales</taxon>
        <taxon>Asteraceae</taxon>
        <taxon>Asteroideae</taxon>
        <taxon>Anthemideae</taxon>
        <taxon>Anthemidinae</taxon>
        <taxon>Tanacetum</taxon>
    </lineage>
</organism>
<comment type="caution">
    <text evidence="2">The sequence shown here is derived from an EMBL/GenBank/DDBJ whole genome shotgun (WGS) entry which is preliminary data.</text>
</comment>
<reference evidence="2" key="1">
    <citation type="journal article" date="2022" name="Int. J. Mol. Sci.">
        <title>Draft Genome of Tanacetum Coccineum: Genomic Comparison of Closely Related Tanacetum-Family Plants.</title>
        <authorList>
            <person name="Yamashiro T."/>
            <person name="Shiraishi A."/>
            <person name="Nakayama K."/>
            <person name="Satake H."/>
        </authorList>
    </citation>
    <scope>NUCLEOTIDE SEQUENCE</scope>
</reference>
<dbReference type="Gene3D" id="3.30.420.10">
    <property type="entry name" value="Ribonuclease H-like superfamily/Ribonuclease H"/>
    <property type="match status" value="1"/>
</dbReference>
<dbReference type="EMBL" id="BQNB010012061">
    <property type="protein sequence ID" value="GJS98675.1"/>
    <property type="molecule type" value="Genomic_DNA"/>
</dbReference>
<dbReference type="InterPro" id="IPR001584">
    <property type="entry name" value="Integrase_cat-core"/>
</dbReference>
<dbReference type="Gene3D" id="2.40.70.10">
    <property type="entry name" value="Acid Proteases"/>
    <property type="match status" value="1"/>
</dbReference>
<proteinExistence type="predicted"/>
<dbReference type="InterPro" id="IPR043502">
    <property type="entry name" value="DNA/RNA_pol_sf"/>
</dbReference>
<dbReference type="PANTHER" id="PTHR33067">
    <property type="entry name" value="RNA-DIRECTED DNA POLYMERASE-RELATED"/>
    <property type="match status" value="1"/>
</dbReference>
<name>A0ABQ5A8M6_9ASTR</name>
<keyword evidence="2" id="KW-0808">Transferase</keyword>
<dbReference type="GO" id="GO:0003964">
    <property type="term" value="F:RNA-directed DNA polymerase activity"/>
    <property type="evidence" value="ECO:0007669"/>
    <property type="project" value="UniProtKB-KW"/>
</dbReference>
<dbReference type="Proteomes" id="UP001151760">
    <property type="component" value="Unassembled WGS sequence"/>
</dbReference>
<keyword evidence="3" id="KW-1185">Reference proteome</keyword>
<evidence type="ECO:0000313" key="3">
    <source>
        <dbReference type="Proteomes" id="UP001151760"/>
    </source>
</evidence>
<sequence>MEGKKEAQQQKFLENLKQLHINIPFIEALVEMPKYAKYLKSLLTNKSRLEEACTVTMNERCSIVLLNKLPSQEKDLGSFTIPCQVSNLQDNALADLGASISFMPYKMYEKLDMPEDSRIPIVLERPFLATARVMIDVFNKKITLRVGDDEVIIDMDQSIKNPLTNDDEFYNVNDLDDTINEESYKLLENDQVDSFLLDIAIRRIDSVDTAYSEEQKNVVVDTIKNEHLYLASANEIDEKKPKLKDLPSHLEEKKSFLQVLEKHKGSITWKMSDIKGISPSFCTHEILKEDDFKPVIQPQRHLNPKVQDVVTNEIFKLLDSGLIYPISDSSIFLDPNCARRSRKYNVYLPYGTFAYRRMSFGLCNAPATFQRCMAAIFHDMVEDFMEVFTDDFSIRESPHGGITEREIADEFPDEHLMMLKAKVNDVEPWYADYVNYIVGKVVPPKWTFERRKGFYSQVKNYFWDEPYAFKFEVPKALISDRGTYFCNSQLERSLQKYGVTHKLSTAYHPQSNRQTKVTNRAIKRILERSVGYNPKDWSEKLNDSLWAFKTTYKTPTGCTPFRLVYGKACHLSVEIEHKAYWALKQCNMDLIAASKNRFMYLNELAELRDRAYENTRIYKERTKKWHDSRLRGDKDFIVGDKITDKNGFSFKVNGQRLKKYYEGNVDKEDDEVIEFEADAT</sequence>